<evidence type="ECO:0000313" key="3">
    <source>
        <dbReference type="Proteomes" id="UP000037685"/>
    </source>
</evidence>
<gene>
    <name evidence="2" type="ORF">BVI061214_02372</name>
</gene>
<feature type="region of interest" description="Disordered" evidence="1">
    <location>
        <begin position="1"/>
        <end position="24"/>
    </location>
</feature>
<organism evidence="2 3">
    <name type="scientific">Thermus aquaticus</name>
    <dbReference type="NCBI Taxonomy" id="271"/>
    <lineage>
        <taxon>Bacteria</taxon>
        <taxon>Thermotogati</taxon>
        <taxon>Deinococcota</taxon>
        <taxon>Deinococci</taxon>
        <taxon>Thermales</taxon>
        <taxon>Thermaceae</taxon>
        <taxon>Thermus</taxon>
    </lineage>
</organism>
<name>A0A0M9ABZ4_THEAQ</name>
<dbReference type="PATRIC" id="fig|271.14.peg.2450"/>
<protein>
    <submittedName>
        <fullName evidence="2">Uncharacterized protein</fullName>
    </submittedName>
</protein>
<dbReference type="RefSeq" id="WP_211256794.1">
    <property type="nucleotide sequence ID" value="NZ_LHCI01000107.1"/>
</dbReference>
<dbReference type="Proteomes" id="UP000037685">
    <property type="component" value="Unassembled WGS sequence"/>
</dbReference>
<sequence length="215" mass="23613">MERVSSVAPQDPTQTPEGKEPLSKETAYVATLFTEGRVRVREVRTREGGVRTLYYLEVPEAPKGVVFALPKRLGARLLGQPLLAQHAPRTNGKGLLGGKQDFLRTVPQDRCWGRPFFFFVRGRLAAVDLEEGRLQVEVRPNPGGKLRAPFTLTLLAPLSLLEALPPVGSAVYLEKDPQEAVFLFSGAPTPQMNRQDLHGLPGLAQGHQGHAHLFP</sequence>
<accession>A0A0M9ABZ4</accession>
<proteinExistence type="predicted"/>
<reference evidence="2 3" key="1">
    <citation type="submission" date="2015-07" db="EMBL/GenBank/DDBJ databases">
        <authorList>
            <person name="Noorani M."/>
        </authorList>
    </citation>
    <scope>NUCLEOTIDE SEQUENCE [LARGE SCALE GENOMIC DNA]</scope>
    <source>
        <strain evidence="3">ATCC 25104 / DSM 625 / JCM 10724 / NBRC 103206 / NCIMB 11243 / YT-1</strain>
    </source>
</reference>
<comment type="caution">
    <text evidence="2">The sequence shown here is derived from an EMBL/GenBank/DDBJ whole genome shotgun (WGS) entry which is preliminary data.</text>
</comment>
<feature type="compositionally biased region" description="Polar residues" evidence="1">
    <location>
        <begin position="7"/>
        <end position="16"/>
    </location>
</feature>
<evidence type="ECO:0000313" key="2">
    <source>
        <dbReference type="EMBL" id="KOX88949.1"/>
    </source>
</evidence>
<dbReference type="EMBL" id="LHCI01000107">
    <property type="protein sequence ID" value="KOX88949.1"/>
    <property type="molecule type" value="Genomic_DNA"/>
</dbReference>
<evidence type="ECO:0000256" key="1">
    <source>
        <dbReference type="SAM" id="MobiDB-lite"/>
    </source>
</evidence>
<dbReference type="AlphaFoldDB" id="A0A0M9ABZ4"/>